<evidence type="ECO:0000259" key="1">
    <source>
        <dbReference type="Pfam" id="PF00149"/>
    </source>
</evidence>
<sequence>MIRSRCSRPQEKPESIEYHISNSQISLLLLSSASKSSKNVSTKSFRHSRPTLFTFPSNATLKEILSDKDFINLASKHSSISVITTDNNQQNNDAHFELDGQILDENQQFSRFVSKESFRLVINDNIKLKFHETKHIQPNIATINIHRKDLIRRLPIENGQRTVSSEQLKYPNESLDLLFDTLHGELIYLTEYLQSHFGERHQFTTYPIQQQQQKTISDEKQWNEWETGLYRMRGDHDGTVNIAVVADWGAGTMESALVASAMMNGLDLTFQQQKVTPNLPHYSIHLGDIYYVGLPTEIEHCCLGIKPHWADRGVRWPIGQNGSFTIPGNHELYSRGFGYWDYFLPKVGLFNPEDLTCPIQSQKTSYWVLENDQWRIIGLDTGYDSYSLLTIDNHSIKLPPELIDWLKTVVGLNPQMTDKRGLLFFSHHQVISAWNEEPNTDFPDQIASLLPEGKTVLYLWGHEHRLSFYEKQTIEPVMNSGKKLTFYGRCIGNSGFPTLATELPIKARETKLLFYDDRLFNVEGNHAWTDMALGFNGFVTMKFVHPQQSGDTSLYLTYKSLSLNENGQLTHENPTVLVSEEWSVDSNGNVILNKIEPINQEITQSLHVALSGHPSPSNGSACCTIS</sequence>
<accession>A0A814HNM7</accession>
<feature type="domain" description="Calcineurin-like phosphoesterase" evidence="1">
    <location>
        <begin position="241"/>
        <end position="465"/>
    </location>
</feature>
<dbReference type="GO" id="GO:0016787">
    <property type="term" value="F:hydrolase activity"/>
    <property type="evidence" value="ECO:0007669"/>
    <property type="project" value="InterPro"/>
</dbReference>
<protein>
    <recommendedName>
        <fullName evidence="1">Calcineurin-like phosphoesterase domain-containing protein</fullName>
    </recommendedName>
</protein>
<dbReference type="OrthoDB" id="426707at2759"/>
<dbReference type="SUPFAM" id="SSF56300">
    <property type="entry name" value="Metallo-dependent phosphatases"/>
    <property type="match status" value="1"/>
</dbReference>
<reference evidence="2" key="1">
    <citation type="submission" date="2021-02" db="EMBL/GenBank/DDBJ databases">
        <authorList>
            <person name="Nowell W R."/>
        </authorList>
    </citation>
    <scope>NUCLEOTIDE SEQUENCE</scope>
</reference>
<dbReference type="InterPro" id="IPR004843">
    <property type="entry name" value="Calcineurin-like_PHP"/>
</dbReference>
<gene>
    <name evidence="2" type="ORF">RFH988_LOCUS14797</name>
</gene>
<dbReference type="InterPro" id="IPR029052">
    <property type="entry name" value="Metallo-depent_PP-like"/>
</dbReference>
<dbReference type="EMBL" id="CAJNOO010000696">
    <property type="protein sequence ID" value="CAF1013272.1"/>
    <property type="molecule type" value="Genomic_DNA"/>
</dbReference>
<dbReference type="Pfam" id="PF00149">
    <property type="entry name" value="Metallophos"/>
    <property type="match status" value="1"/>
</dbReference>
<evidence type="ECO:0000313" key="2">
    <source>
        <dbReference type="EMBL" id="CAF1013272.1"/>
    </source>
</evidence>
<organism evidence="2 3">
    <name type="scientific">Rotaria sordida</name>
    <dbReference type="NCBI Taxonomy" id="392033"/>
    <lineage>
        <taxon>Eukaryota</taxon>
        <taxon>Metazoa</taxon>
        <taxon>Spiralia</taxon>
        <taxon>Gnathifera</taxon>
        <taxon>Rotifera</taxon>
        <taxon>Eurotatoria</taxon>
        <taxon>Bdelloidea</taxon>
        <taxon>Philodinida</taxon>
        <taxon>Philodinidae</taxon>
        <taxon>Rotaria</taxon>
    </lineage>
</organism>
<comment type="caution">
    <text evidence="2">The sequence shown here is derived from an EMBL/GenBank/DDBJ whole genome shotgun (WGS) entry which is preliminary data.</text>
</comment>
<proteinExistence type="predicted"/>
<dbReference type="Proteomes" id="UP000663882">
    <property type="component" value="Unassembled WGS sequence"/>
</dbReference>
<evidence type="ECO:0000313" key="3">
    <source>
        <dbReference type="Proteomes" id="UP000663882"/>
    </source>
</evidence>
<dbReference type="Gene3D" id="3.60.21.10">
    <property type="match status" value="1"/>
</dbReference>
<name>A0A814HNM7_9BILA</name>
<dbReference type="AlphaFoldDB" id="A0A814HNM7"/>